<evidence type="ECO:0000256" key="3">
    <source>
        <dbReference type="ARBA" id="ARBA00022737"/>
    </source>
</evidence>
<dbReference type="Gene3D" id="3.40.50.10140">
    <property type="entry name" value="Toll/interleukin-1 receptor homology (TIR) domain"/>
    <property type="match status" value="1"/>
</dbReference>
<name>A0A6D2L414_9BRAS</name>
<dbReference type="InterPro" id="IPR032675">
    <property type="entry name" value="LRR_dom_sf"/>
</dbReference>
<dbReference type="PANTHER" id="PTHR11017">
    <property type="entry name" value="LEUCINE-RICH REPEAT-CONTAINING PROTEIN"/>
    <property type="match status" value="1"/>
</dbReference>
<accession>A0A6D2L414</accession>
<dbReference type="GO" id="GO:0007165">
    <property type="term" value="P:signal transduction"/>
    <property type="evidence" value="ECO:0007669"/>
    <property type="project" value="InterPro"/>
</dbReference>
<dbReference type="InterPro" id="IPR042197">
    <property type="entry name" value="Apaf_helical"/>
</dbReference>
<dbReference type="PRINTS" id="PR00364">
    <property type="entry name" value="DISEASERSIST"/>
</dbReference>
<dbReference type="InterPro" id="IPR036390">
    <property type="entry name" value="WH_DNA-bd_sf"/>
</dbReference>
<dbReference type="SMART" id="SM00382">
    <property type="entry name" value="AAA"/>
    <property type="match status" value="1"/>
</dbReference>
<dbReference type="GO" id="GO:0006952">
    <property type="term" value="P:defense response"/>
    <property type="evidence" value="ECO:0007669"/>
    <property type="project" value="UniProtKB-KW"/>
</dbReference>
<dbReference type="CDD" id="cd02019">
    <property type="entry name" value="NK"/>
    <property type="match status" value="1"/>
</dbReference>
<dbReference type="GO" id="GO:0061809">
    <property type="term" value="F:NAD+ nucleosidase activity, cyclic ADP-ribose generating"/>
    <property type="evidence" value="ECO:0007669"/>
    <property type="project" value="UniProtKB-EC"/>
</dbReference>
<dbReference type="InterPro" id="IPR058192">
    <property type="entry name" value="WHD_ROQ1-like"/>
</dbReference>
<dbReference type="SUPFAM" id="SSF52540">
    <property type="entry name" value="P-loop containing nucleoside triphosphate hydrolases"/>
    <property type="match status" value="1"/>
</dbReference>
<evidence type="ECO:0000313" key="9">
    <source>
        <dbReference type="EMBL" id="CAA7059215.1"/>
    </source>
</evidence>
<dbReference type="InterPro" id="IPR027417">
    <property type="entry name" value="P-loop_NTPase"/>
</dbReference>
<dbReference type="InterPro" id="IPR003593">
    <property type="entry name" value="AAA+_ATPase"/>
</dbReference>
<keyword evidence="5" id="KW-0611">Plant defense</keyword>
<dbReference type="FunFam" id="1.10.8.430:FF:000002">
    <property type="entry name" value="Disease resistance protein (TIR-NBS-LRR class)"/>
    <property type="match status" value="1"/>
</dbReference>
<dbReference type="InterPro" id="IPR011713">
    <property type="entry name" value="Leu-rich_rpt_3"/>
</dbReference>
<dbReference type="FunFam" id="3.40.50.10140:FF:000007">
    <property type="entry name" value="Disease resistance protein (TIR-NBS-LRR class)"/>
    <property type="match status" value="1"/>
</dbReference>
<dbReference type="SUPFAM" id="SSF46785">
    <property type="entry name" value="Winged helix' DNA-binding domain"/>
    <property type="match status" value="1"/>
</dbReference>
<evidence type="ECO:0000313" key="10">
    <source>
        <dbReference type="Proteomes" id="UP000467841"/>
    </source>
</evidence>
<dbReference type="PANTHER" id="PTHR11017:SF542">
    <property type="entry name" value="DISEASE RESISTANCE PROTEIN (TIR-NBS-LRR CLASS) FAMILY"/>
    <property type="match status" value="1"/>
</dbReference>
<sequence length="669" mass="76775">MIYHVFPSFYGKDVRIGFLGHLQNHFESKGIKTFKDNEIERGHSIEPELVQAIRDSRISLVLLSENYASSRWCLDELVEIFKCKEDQGQIVMTVFYGVTPSDVRNQRGDFGLSFQRTCEGRTEQVKQRWRKALTDVANIEGEDYSPKWANEAEMIQKIAKDVSKKLNVTPSRDFDDKVGLQTHLRKVKSLLCLERNDEVKMIGIWGPAGIGKSTIARALFNELSNDFRLRCFMENLGGVVSYRSVTRVDAYDSKLKLQNQLLSKILDQRDMRVDHLGMVKEWLHYQKVLIILDDVDNLNKLDALARELSWFGLGSRIIVTTQDKKILKAHGIEDIYHVDFPSREEALEMLSLSAFKESSVPHGFEEVARKVAELCCNLPLALSVVGSSLRGESKNEWEVQLSRIESSLDKDIGDVLRVGYDRLSENDKALFLHIACLFENGFYDARSMLVDSNLVVENGLRTLLVRSLVQTTDFNHLKMHSLLAQMGRQIVREQSDEHGKRQFLVDAKEIRDVLIDEMGTGSVRGISANMKEVGEFSISGRAFEGMRNLRFLKLYGNDLQLRISEDLEYLPRLRLLVWHYYPRERLPPTFQPGCLVQLHMSDSNLEKLWDGIKPLPNLRNIDLSYAVKLKEVPNLSEATNLQHLILSYCTSLVELPSSIRNLHKLKRWI</sequence>
<evidence type="ECO:0000259" key="8">
    <source>
        <dbReference type="PROSITE" id="PS50104"/>
    </source>
</evidence>
<dbReference type="SUPFAM" id="SSF52200">
    <property type="entry name" value="Toll/Interleukin receptor TIR domain"/>
    <property type="match status" value="1"/>
</dbReference>
<dbReference type="Pfam" id="PF01582">
    <property type="entry name" value="TIR"/>
    <property type="match status" value="1"/>
</dbReference>
<reference evidence="9" key="1">
    <citation type="submission" date="2020-01" db="EMBL/GenBank/DDBJ databases">
        <authorList>
            <person name="Mishra B."/>
        </authorList>
    </citation>
    <scope>NUCLEOTIDE SEQUENCE [LARGE SCALE GENOMIC DNA]</scope>
</reference>
<keyword evidence="6" id="KW-0520">NAD</keyword>
<dbReference type="Pfam" id="PF07725">
    <property type="entry name" value="LRR_3"/>
    <property type="match status" value="1"/>
</dbReference>
<dbReference type="PROSITE" id="PS50104">
    <property type="entry name" value="TIR"/>
    <property type="match status" value="1"/>
</dbReference>
<dbReference type="Proteomes" id="UP000467841">
    <property type="component" value="Unassembled WGS sequence"/>
</dbReference>
<dbReference type="Pfam" id="PF00931">
    <property type="entry name" value="NB-ARC"/>
    <property type="match status" value="1"/>
</dbReference>
<dbReference type="SUPFAM" id="SSF52058">
    <property type="entry name" value="L domain-like"/>
    <property type="match status" value="1"/>
</dbReference>
<keyword evidence="3" id="KW-0677">Repeat</keyword>
<comment type="caution">
    <text evidence="9">The sequence shown here is derived from an EMBL/GenBank/DDBJ whole genome shotgun (WGS) entry which is preliminary data.</text>
</comment>
<gene>
    <name evidence="9" type="ORF">MERR_LOCUS46451</name>
</gene>
<evidence type="ECO:0000256" key="5">
    <source>
        <dbReference type="ARBA" id="ARBA00022821"/>
    </source>
</evidence>
<dbReference type="AlphaFoldDB" id="A0A6D2L414"/>
<dbReference type="OrthoDB" id="1357022at2759"/>
<dbReference type="EMBL" id="CACVBM020001762">
    <property type="protein sequence ID" value="CAA7059215.1"/>
    <property type="molecule type" value="Genomic_DNA"/>
</dbReference>
<dbReference type="FunFam" id="3.40.50.300:FF:001002">
    <property type="entry name" value="Disease resistance protein (TIR-NBS-LRR class)"/>
    <property type="match status" value="1"/>
</dbReference>
<dbReference type="Pfam" id="PF23282">
    <property type="entry name" value="WHD_ROQ1"/>
    <property type="match status" value="1"/>
</dbReference>
<evidence type="ECO:0000256" key="2">
    <source>
        <dbReference type="ARBA" id="ARBA00022614"/>
    </source>
</evidence>
<keyword evidence="10" id="KW-1185">Reference proteome</keyword>
<evidence type="ECO:0000256" key="6">
    <source>
        <dbReference type="ARBA" id="ARBA00023027"/>
    </source>
</evidence>
<feature type="domain" description="TIR" evidence="8">
    <location>
        <begin position="1"/>
        <end position="166"/>
    </location>
</feature>
<dbReference type="Gene3D" id="1.10.8.430">
    <property type="entry name" value="Helical domain of apoptotic protease-activating factors"/>
    <property type="match status" value="1"/>
</dbReference>
<comment type="catalytic activity">
    <reaction evidence="7">
        <text>NAD(+) + H2O = ADP-D-ribose + nicotinamide + H(+)</text>
        <dbReference type="Rhea" id="RHEA:16301"/>
        <dbReference type="ChEBI" id="CHEBI:15377"/>
        <dbReference type="ChEBI" id="CHEBI:15378"/>
        <dbReference type="ChEBI" id="CHEBI:17154"/>
        <dbReference type="ChEBI" id="CHEBI:57540"/>
        <dbReference type="ChEBI" id="CHEBI:57967"/>
        <dbReference type="EC" id="3.2.2.6"/>
    </reaction>
    <physiologicalReaction direction="left-to-right" evidence="7">
        <dbReference type="Rhea" id="RHEA:16302"/>
    </physiologicalReaction>
</comment>
<evidence type="ECO:0000256" key="7">
    <source>
        <dbReference type="ARBA" id="ARBA00047304"/>
    </source>
</evidence>
<keyword evidence="4" id="KW-0378">Hydrolase</keyword>
<dbReference type="InterPro" id="IPR000157">
    <property type="entry name" value="TIR_dom"/>
</dbReference>
<dbReference type="EC" id="3.2.2.6" evidence="1"/>
<dbReference type="Gene3D" id="3.80.10.10">
    <property type="entry name" value="Ribonuclease Inhibitor"/>
    <property type="match status" value="1"/>
</dbReference>
<dbReference type="Gene3D" id="3.40.50.300">
    <property type="entry name" value="P-loop containing nucleotide triphosphate hydrolases"/>
    <property type="match status" value="1"/>
</dbReference>
<dbReference type="GO" id="GO:0043531">
    <property type="term" value="F:ADP binding"/>
    <property type="evidence" value="ECO:0007669"/>
    <property type="project" value="InterPro"/>
</dbReference>
<keyword evidence="2" id="KW-0433">Leucine-rich repeat</keyword>
<dbReference type="InterPro" id="IPR044974">
    <property type="entry name" value="Disease_R_plants"/>
</dbReference>
<proteinExistence type="predicted"/>
<evidence type="ECO:0000256" key="4">
    <source>
        <dbReference type="ARBA" id="ARBA00022801"/>
    </source>
</evidence>
<organism evidence="9 10">
    <name type="scientific">Microthlaspi erraticum</name>
    <dbReference type="NCBI Taxonomy" id="1685480"/>
    <lineage>
        <taxon>Eukaryota</taxon>
        <taxon>Viridiplantae</taxon>
        <taxon>Streptophyta</taxon>
        <taxon>Embryophyta</taxon>
        <taxon>Tracheophyta</taxon>
        <taxon>Spermatophyta</taxon>
        <taxon>Magnoliopsida</taxon>
        <taxon>eudicotyledons</taxon>
        <taxon>Gunneridae</taxon>
        <taxon>Pentapetalae</taxon>
        <taxon>rosids</taxon>
        <taxon>malvids</taxon>
        <taxon>Brassicales</taxon>
        <taxon>Brassicaceae</taxon>
        <taxon>Coluteocarpeae</taxon>
        <taxon>Microthlaspi</taxon>
    </lineage>
</organism>
<protein>
    <recommendedName>
        <fullName evidence="1">ADP-ribosyl cyclase/cyclic ADP-ribose hydrolase</fullName>
        <ecNumber evidence="1">3.2.2.6</ecNumber>
    </recommendedName>
</protein>
<dbReference type="InterPro" id="IPR002182">
    <property type="entry name" value="NB-ARC"/>
</dbReference>
<dbReference type="InterPro" id="IPR035897">
    <property type="entry name" value="Toll_tir_struct_dom_sf"/>
</dbReference>
<evidence type="ECO:0000256" key="1">
    <source>
        <dbReference type="ARBA" id="ARBA00011982"/>
    </source>
</evidence>
<dbReference type="SMART" id="SM00255">
    <property type="entry name" value="TIR"/>
    <property type="match status" value="1"/>
</dbReference>